<dbReference type="AlphaFoldDB" id="A0A9D1TBD8"/>
<keyword evidence="1" id="KW-1277">Toxin-antitoxin system</keyword>
<dbReference type="EMBL" id="DVOT01000005">
    <property type="protein sequence ID" value="HIV26365.1"/>
    <property type="molecule type" value="Genomic_DNA"/>
</dbReference>
<name>A0A9D1TBD8_9FIRM</name>
<dbReference type="Gene3D" id="3.30.2310.20">
    <property type="entry name" value="RelE-like"/>
    <property type="match status" value="1"/>
</dbReference>
<reference evidence="2" key="1">
    <citation type="submission" date="2020-10" db="EMBL/GenBank/DDBJ databases">
        <authorList>
            <person name="Gilroy R."/>
        </authorList>
    </citation>
    <scope>NUCLEOTIDE SEQUENCE</scope>
    <source>
        <strain evidence="2">CHK183-6373</strain>
    </source>
</reference>
<evidence type="ECO:0000313" key="2">
    <source>
        <dbReference type="EMBL" id="HIV26365.1"/>
    </source>
</evidence>
<organism evidence="2 3">
    <name type="scientific">Candidatus Ornithocaccomicrobium faecavium</name>
    <dbReference type="NCBI Taxonomy" id="2840890"/>
    <lineage>
        <taxon>Bacteria</taxon>
        <taxon>Bacillati</taxon>
        <taxon>Bacillota</taxon>
        <taxon>Clostridia</taxon>
        <taxon>Candidatus Ornithocaccomicrobium</taxon>
    </lineage>
</organism>
<reference evidence="2" key="2">
    <citation type="journal article" date="2021" name="PeerJ">
        <title>Extensive microbial diversity within the chicken gut microbiome revealed by metagenomics and culture.</title>
        <authorList>
            <person name="Gilroy R."/>
            <person name="Ravi A."/>
            <person name="Getino M."/>
            <person name="Pursley I."/>
            <person name="Horton D.L."/>
            <person name="Alikhan N.F."/>
            <person name="Baker D."/>
            <person name="Gharbi K."/>
            <person name="Hall N."/>
            <person name="Watson M."/>
            <person name="Adriaenssens E.M."/>
            <person name="Foster-Nyarko E."/>
            <person name="Jarju S."/>
            <person name="Secka A."/>
            <person name="Antonio M."/>
            <person name="Oren A."/>
            <person name="Chaudhuri R.R."/>
            <person name="La Ragione R."/>
            <person name="Hildebrand F."/>
            <person name="Pallen M.J."/>
        </authorList>
    </citation>
    <scope>NUCLEOTIDE SEQUENCE</scope>
    <source>
        <strain evidence="2">CHK183-6373</strain>
    </source>
</reference>
<dbReference type="InterPro" id="IPR035093">
    <property type="entry name" value="RelE/ParE_toxin_dom_sf"/>
</dbReference>
<protein>
    <submittedName>
        <fullName evidence="2">Type II toxin-antitoxin system RelE/ParE family toxin</fullName>
    </submittedName>
</protein>
<dbReference type="Proteomes" id="UP000886884">
    <property type="component" value="Unassembled WGS sequence"/>
</dbReference>
<gene>
    <name evidence="2" type="ORF">IAA64_00215</name>
</gene>
<dbReference type="SUPFAM" id="SSF143011">
    <property type="entry name" value="RelE-like"/>
    <property type="match status" value="1"/>
</dbReference>
<comment type="caution">
    <text evidence="2">The sequence shown here is derived from an EMBL/GenBank/DDBJ whole genome shotgun (WGS) entry which is preliminary data.</text>
</comment>
<dbReference type="Pfam" id="PF05016">
    <property type="entry name" value="ParE_toxin"/>
    <property type="match status" value="1"/>
</dbReference>
<proteinExistence type="predicted"/>
<dbReference type="InterPro" id="IPR007712">
    <property type="entry name" value="RelE/ParE_toxin"/>
</dbReference>
<accession>A0A9D1TBD8</accession>
<evidence type="ECO:0000256" key="1">
    <source>
        <dbReference type="ARBA" id="ARBA00022649"/>
    </source>
</evidence>
<sequence>MKSWKAMYSNAAESDLTDIYAYIAYSLLAPENAAGQAERIMQAVERLSTMPMRHEVYPEEPWKSMGLRYMNVGHYCIFYFPDEQKGEVEIVRIMYSGRDKTAALRDP</sequence>
<evidence type="ECO:0000313" key="3">
    <source>
        <dbReference type="Proteomes" id="UP000886884"/>
    </source>
</evidence>